<dbReference type="GO" id="GO:0005524">
    <property type="term" value="F:ATP binding"/>
    <property type="evidence" value="ECO:0007669"/>
    <property type="project" value="InterPro"/>
</dbReference>
<feature type="domain" description="VWFA" evidence="18">
    <location>
        <begin position="32"/>
        <end position="217"/>
    </location>
</feature>
<evidence type="ECO:0000256" key="11">
    <source>
        <dbReference type="ARBA" id="ARBA00023157"/>
    </source>
</evidence>
<dbReference type="SMART" id="SM00219">
    <property type="entry name" value="TyrKc"/>
    <property type="match status" value="1"/>
</dbReference>
<dbReference type="InterPro" id="IPR036465">
    <property type="entry name" value="vWFA_dom_sf"/>
</dbReference>
<dbReference type="SUPFAM" id="SSF48726">
    <property type="entry name" value="Immunoglobulin"/>
    <property type="match status" value="2"/>
</dbReference>
<feature type="domain" description="Ig-like" evidence="19">
    <location>
        <begin position="224"/>
        <end position="318"/>
    </location>
</feature>
<name>A0A9X0D3F1_9CNID</name>
<dbReference type="SUPFAM" id="SSF53300">
    <property type="entry name" value="vWA-like"/>
    <property type="match status" value="1"/>
</dbReference>
<dbReference type="Gene3D" id="2.60.40.10">
    <property type="entry name" value="Immunoglobulins"/>
    <property type="match status" value="7"/>
</dbReference>
<feature type="transmembrane region" description="Helical" evidence="15">
    <location>
        <begin position="977"/>
        <end position="1000"/>
    </location>
</feature>
<dbReference type="InterPro" id="IPR036179">
    <property type="entry name" value="Ig-like_dom_sf"/>
</dbReference>
<dbReference type="SMART" id="SM00408">
    <property type="entry name" value="IGc2"/>
    <property type="match status" value="1"/>
</dbReference>
<dbReference type="InterPro" id="IPR003599">
    <property type="entry name" value="Ig_sub"/>
</dbReference>
<dbReference type="InterPro" id="IPR003598">
    <property type="entry name" value="Ig_sub2"/>
</dbReference>
<feature type="domain" description="Fibronectin type-III" evidence="20">
    <location>
        <begin position="859"/>
        <end position="957"/>
    </location>
</feature>
<accession>A0A9X0D3F1</accession>
<proteinExistence type="inferred from homology"/>
<keyword evidence="22" id="KW-1185">Reference proteome</keyword>
<dbReference type="InterPro" id="IPR013783">
    <property type="entry name" value="Ig-like_fold"/>
</dbReference>
<dbReference type="SMART" id="SM00060">
    <property type="entry name" value="FN3"/>
    <property type="match status" value="5"/>
</dbReference>
<dbReference type="Pfam" id="PF08204">
    <property type="entry name" value="V-set_CD47"/>
    <property type="match status" value="1"/>
</dbReference>
<evidence type="ECO:0000256" key="14">
    <source>
        <dbReference type="ARBA" id="ARBA00023319"/>
    </source>
</evidence>
<dbReference type="SMART" id="SM00409">
    <property type="entry name" value="IG"/>
    <property type="match status" value="2"/>
</dbReference>
<dbReference type="InterPro" id="IPR020635">
    <property type="entry name" value="Tyr_kinase_cat_dom"/>
</dbReference>
<organism evidence="21 22">
    <name type="scientific">Desmophyllum pertusum</name>
    <dbReference type="NCBI Taxonomy" id="174260"/>
    <lineage>
        <taxon>Eukaryota</taxon>
        <taxon>Metazoa</taxon>
        <taxon>Cnidaria</taxon>
        <taxon>Anthozoa</taxon>
        <taxon>Hexacorallia</taxon>
        <taxon>Scleractinia</taxon>
        <taxon>Caryophylliina</taxon>
        <taxon>Caryophylliidae</taxon>
        <taxon>Desmophyllum</taxon>
    </lineage>
</organism>
<dbReference type="PROSITE" id="PS50234">
    <property type="entry name" value="VWFA"/>
    <property type="match status" value="1"/>
</dbReference>
<evidence type="ECO:0000256" key="2">
    <source>
        <dbReference type="ARBA" id="ARBA00004239"/>
    </source>
</evidence>
<keyword evidence="12" id="KW-0675">Receptor</keyword>
<feature type="domain" description="Protein kinase" evidence="17">
    <location>
        <begin position="1030"/>
        <end position="1399"/>
    </location>
</feature>
<dbReference type="EC" id="2.7.10.1" evidence="4"/>
<evidence type="ECO:0000259" key="19">
    <source>
        <dbReference type="PROSITE" id="PS50835"/>
    </source>
</evidence>
<dbReference type="SMART" id="SM00220">
    <property type="entry name" value="S_TKc"/>
    <property type="match status" value="1"/>
</dbReference>
<dbReference type="InterPro" id="IPR036116">
    <property type="entry name" value="FN3_sf"/>
</dbReference>
<evidence type="ECO:0000259" key="17">
    <source>
        <dbReference type="PROSITE" id="PS50011"/>
    </source>
</evidence>
<dbReference type="FunFam" id="1.10.510.10:FF:000462">
    <property type="entry name" value="Receptor tyrosine kinase"/>
    <property type="match status" value="1"/>
</dbReference>
<dbReference type="GO" id="GO:0005576">
    <property type="term" value="C:extracellular region"/>
    <property type="evidence" value="ECO:0007669"/>
    <property type="project" value="UniProtKB-SubCell"/>
</dbReference>
<dbReference type="GO" id="GO:0043235">
    <property type="term" value="C:receptor complex"/>
    <property type="evidence" value="ECO:0007669"/>
    <property type="project" value="TreeGrafter"/>
</dbReference>
<evidence type="ECO:0000256" key="1">
    <source>
        <dbReference type="ARBA" id="ARBA00004167"/>
    </source>
</evidence>
<dbReference type="InterPro" id="IPR003961">
    <property type="entry name" value="FN3_dom"/>
</dbReference>
<dbReference type="GO" id="GO:0004714">
    <property type="term" value="F:transmembrane receptor protein tyrosine kinase activity"/>
    <property type="evidence" value="ECO:0007669"/>
    <property type="project" value="UniProtKB-EC"/>
</dbReference>
<keyword evidence="13" id="KW-0325">Glycoprotein</keyword>
<evidence type="ECO:0000256" key="12">
    <source>
        <dbReference type="ARBA" id="ARBA00023170"/>
    </source>
</evidence>
<dbReference type="GO" id="GO:0007169">
    <property type="term" value="P:cell surface receptor protein tyrosine kinase signaling pathway"/>
    <property type="evidence" value="ECO:0007669"/>
    <property type="project" value="TreeGrafter"/>
</dbReference>
<evidence type="ECO:0000313" key="22">
    <source>
        <dbReference type="Proteomes" id="UP001163046"/>
    </source>
</evidence>
<dbReference type="InterPro" id="IPR007110">
    <property type="entry name" value="Ig-like_dom"/>
</dbReference>
<comment type="similarity">
    <text evidence="3">Belongs to the protein kinase superfamily. CAMK Ser/Thr protein kinase family.</text>
</comment>
<evidence type="ECO:0000259" key="20">
    <source>
        <dbReference type="PROSITE" id="PS50853"/>
    </source>
</evidence>
<dbReference type="PANTHER" id="PTHR24416">
    <property type="entry name" value="TYROSINE-PROTEIN KINASE RECEPTOR"/>
    <property type="match status" value="1"/>
</dbReference>
<evidence type="ECO:0000313" key="21">
    <source>
        <dbReference type="EMBL" id="KAJ7383414.1"/>
    </source>
</evidence>
<evidence type="ECO:0000256" key="9">
    <source>
        <dbReference type="ARBA" id="ARBA00022989"/>
    </source>
</evidence>
<evidence type="ECO:0000256" key="7">
    <source>
        <dbReference type="ARBA" id="ARBA00022737"/>
    </source>
</evidence>
<dbReference type="PROSITE" id="PS50011">
    <property type="entry name" value="PROTEIN_KINASE_DOM"/>
    <property type="match status" value="1"/>
</dbReference>
<evidence type="ECO:0000256" key="6">
    <source>
        <dbReference type="ARBA" id="ARBA00022692"/>
    </source>
</evidence>
<dbReference type="InterPro" id="IPR013098">
    <property type="entry name" value="Ig_I-set"/>
</dbReference>
<dbReference type="InterPro" id="IPR001245">
    <property type="entry name" value="Ser-Thr/Tyr_kinase_cat_dom"/>
</dbReference>
<evidence type="ECO:0000256" key="4">
    <source>
        <dbReference type="ARBA" id="ARBA00011902"/>
    </source>
</evidence>
<reference evidence="21" key="1">
    <citation type="submission" date="2023-01" db="EMBL/GenBank/DDBJ databases">
        <title>Genome assembly of the deep-sea coral Lophelia pertusa.</title>
        <authorList>
            <person name="Herrera S."/>
            <person name="Cordes E."/>
        </authorList>
    </citation>
    <scope>NUCLEOTIDE SEQUENCE</scope>
    <source>
        <strain evidence="21">USNM1676648</strain>
        <tissue evidence="21">Polyp</tissue>
    </source>
</reference>
<evidence type="ECO:0000256" key="5">
    <source>
        <dbReference type="ARBA" id="ARBA00022679"/>
    </source>
</evidence>
<keyword evidence="7" id="KW-0677">Repeat</keyword>
<protein>
    <recommendedName>
        <fullName evidence="4">receptor protein-tyrosine kinase</fullName>
        <ecNumber evidence="4">2.7.10.1</ecNumber>
    </recommendedName>
</protein>
<dbReference type="InterPro" id="IPR013270">
    <property type="entry name" value="CD47_Vset"/>
</dbReference>
<feature type="domain" description="Fibronectin type-III" evidence="20">
    <location>
        <begin position="756"/>
        <end position="857"/>
    </location>
</feature>
<dbReference type="EMBL" id="MU825899">
    <property type="protein sequence ID" value="KAJ7383414.1"/>
    <property type="molecule type" value="Genomic_DNA"/>
</dbReference>
<evidence type="ECO:0000256" key="3">
    <source>
        <dbReference type="ARBA" id="ARBA00006692"/>
    </source>
</evidence>
<feature type="domain" description="Fibronectin type-III" evidence="20">
    <location>
        <begin position="439"/>
        <end position="529"/>
    </location>
</feature>
<keyword evidence="8" id="KW-0418">Kinase</keyword>
<evidence type="ECO:0000256" key="16">
    <source>
        <dbReference type="SAM" id="SignalP"/>
    </source>
</evidence>
<dbReference type="CDD" id="cd00096">
    <property type="entry name" value="Ig"/>
    <property type="match status" value="1"/>
</dbReference>
<dbReference type="Gene3D" id="3.30.200.20">
    <property type="entry name" value="Phosphorylase Kinase, domain 1"/>
    <property type="match status" value="1"/>
</dbReference>
<dbReference type="InterPro" id="IPR000719">
    <property type="entry name" value="Prot_kinase_dom"/>
</dbReference>
<evidence type="ECO:0000259" key="18">
    <source>
        <dbReference type="PROSITE" id="PS50234"/>
    </source>
</evidence>
<dbReference type="CDD" id="cd00063">
    <property type="entry name" value="FN3"/>
    <property type="match status" value="5"/>
</dbReference>
<dbReference type="InterPro" id="IPR008266">
    <property type="entry name" value="Tyr_kinase_AS"/>
</dbReference>
<dbReference type="InterPro" id="IPR050122">
    <property type="entry name" value="RTK"/>
</dbReference>
<evidence type="ECO:0000256" key="13">
    <source>
        <dbReference type="ARBA" id="ARBA00023180"/>
    </source>
</evidence>
<dbReference type="InterPro" id="IPR011009">
    <property type="entry name" value="Kinase-like_dom_sf"/>
</dbReference>
<dbReference type="PROSITE" id="PS00109">
    <property type="entry name" value="PROTEIN_KINASE_TYR"/>
    <property type="match status" value="1"/>
</dbReference>
<dbReference type="Pfam" id="PF00092">
    <property type="entry name" value="VWA"/>
    <property type="match status" value="1"/>
</dbReference>
<keyword evidence="6 15" id="KW-0812">Transmembrane</keyword>
<dbReference type="Gene3D" id="3.40.50.410">
    <property type="entry name" value="von Willebrand factor, type A domain"/>
    <property type="match status" value="1"/>
</dbReference>
<evidence type="ECO:0000256" key="8">
    <source>
        <dbReference type="ARBA" id="ARBA00022777"/>
    </source>
</evidence>
<dbReference type="SUPFAM" id="SSF49265">
    <property type="entry name" value="Fibronectin type III"/>
    <property type="match status" value="3"/>
</dbReference>
<dbReference type="CDD" id="cd00192">
    <property type="entry name" value="PTKc"/>
    <property type="match status" value="1"/>
</dbReference>
<feature type="domain" description="Ig-like" evidence="19">
    <location>
        <begin position="328"/>
        <end position="422"/>
    </location>
</feature>
<gene>
    <name evidence="21" type="ORF">OS493_028090</name>
</gene>
<dbReference type="Pfam" id="PF00041">
    <property type="entry name" value="fn3"/>
    <property type="match status" value="2"/>
</dbReference>
<dbReference type="PROSITE" id="PS50853">
    <property type="entry name" value="FN3"/>
    <property type="match status" value="5"/>
</dbReference>
<dbReference type="Gene3D" id="1.10.510.10">
    <property type="entry name" value="Transferase(Phosphotransferase) domain 1"/>
    <property type="match status" value="1"/>
</dbReference>
<keyword evidence="14" id="KW-0393">Immunoglobulin domain</keyword>
<dbReference type="GO" id="GO:0005886">
    <property type="term" value="C:plasma membrane"/>
    <property type="evidence" value="ECO:0007669"/>
    <property type="project" value="TreeGrafter"/>
</dbReference>
<dbReference type="InterPro" id="IPR002035">
    <property type="entry name" value="VWF_A"/>
</dbReference>
<dbReference type="Proteomes" id="UP001163046">
    <property type="component" value="Unassembled WGS sequence"/>
</dbReference>
<comment type="subcellular location">
    <subcellularLocation>
        <location evidence="1">Membrane</location>
        <topology evidence="1">Single-pass membrane protein</topology>
    </subcellularLocation>
    <subcellularLocation>
        <location evidence="2">Secreted</location>
        <location evidence="2">Extracellular space</location>
    </subcellularLocation>
</comment>
<dbReference type="SUPFAM" id="SSF56112">
    <property type="entry name" value="Protein kinase-like (PK-like)"/>
    <property type="match status" value="1"/>
</dbReference>
<dbReference type="SMART" id="SM00327">
    <property type="entry name" value="VWA"/>
    <property type="match status" value="1"/>
</dbReference>
<comment type="caution">
    <text evidence="21">The sequence shown here is derived from an EMBL/GenBank/DDBJ whole genome shotgun (WGS) entry which is preliminary data.</text>
</comment>
<feature type="chain" id="PRO_5040862275" description="receptor protein-tyrosine kinase" evidence="16">
    <location>
        <begin position="23"/>
        <end position="1436"/>
    </location>
</feature>
<feature type="domain" description="Fibronectin type-III" evidence="20">
    <location>
        <begin position="553"/>
        <end position="650"/>
    </location>
</feature>
<dbReference type="Pfam" id="PF07714">
    <property type="entry name" value="PK_Tyr_Ser-Thr"/>
    <property type="match status" value="1"/>
</dbReference>
<evidence type="ECO:0000256" key="10">
    <source>
        <dbReference type="ARBA" id="ARBA00023136"/>
    </source>
</evidence>
<feature type="signal peptide" evidence="16">
    <location>
        <begin position="1"/>
        <end position="22"/>
    </location>
</feature>
<dbReference type="PROSITE" id="PS50835">
    <property type="entry name" value="IG_LIKE"/>
    <property type="match status" value="2"/>
</dbReference>
<dbReference type="OrthoDB" id="5978852at2759"/>
<keyword evidence="10 15" id="KW-0472">Membrane</keyword>
<sequence length="1436" mass="162364">MGCYQIIIYILSYHLYLHVITAVESQCSDGADVAFMVQNNEITPFRYRFEKEFIKKTMKKLDKKSSQFNAAIVLYNYQATAELNFTHKFEMNHFLHAVDNLGIVSQSIASLTRIDLALQVTSNDVFAINGGSRPNTPKIAVLVTQGSFSFVLKRFPLRNASDSLMQKSVRLLVVGIDIGDDINKQKLLEITEDKGDLIMVKGFSSLPEFEDILVDKICSAIDNPWIRFDESRVSMFTGGRRVLNCYTWGIPSPTVKWMRNGQELKPAGDLNETISIGMAGVVGLITFKLRFSKVKLRHAGNYTCEARNKYYTRRRNITVLVSCPPSLPDVTPIGLAGDNDSTTIWCKVSSLNYQDRNLYHWKWEFNGNDIKENGKYNTSYSIAPPNVCAQSIGWMSLRITNFSSQDFGQYKCALLSSNITLEENDINLWGKYNFIMPPPPEIVSAISNYCGRSILVGWNSPDIEYEIRLKSLSDRTEKAAISKSYFSQARHYFDGLTSNTVYEVQIRGRNSYGFGPWAKKQLRTKAERPGMFSINATPFGCSVKLSWEPPSRVPFKPSLKDVEEKNCGIYVTWESPPFESGGGPITGYQAQVQMQHDDWHNCTTSSRERTCLIEGLVNQAKYYVRVQAINRKGPSDWINGFIEASFTGPPDPPEIINNETELSGRNVTAMWKKPSDNNCFITMYTLHYRIVGPTIKVENWSTVIINIEPYQPLPGSTSYELQLQYSKDYELFVSAWNKLGSSNSTVWHLRTAQDVPYQPVTYHTSSGKCKSINITWSPPTREALGGPVTDYLVQIKINGSGDPWRNCTSNDTLRSTSCLFTSLKKDTSYEVTVRAKNRVGYGLPYRRIVKTENTDHTGAPTITNTETTVPWCNVTIKWNTPSSNGCPILFYTVHFKQKGSRSGDIGWSIINVTDPSVNHQKLVLNCTTTYVFDVKAWNEEGGSHSSFKAWPITTGGGQTLRDTGVRPDTESFLERNLPMFLVITCLAFLAVLLVIVARYYKTKPKQSHRVKRTTQDIQVLEHHEIHPISTTFVEALGVGAFGKVHLATHKDGLEYFGDNQHSSKKRTQQLVAVKELHDNAVEEQRREFLGEIELMKKVGKHQNVLSFLGCWTTTKPLLLVIEYVAHGDLRQWLIRKRRQIISCTADTIVNSKDETMYAGTRTQSTDCDQTGLDDGNERVALEEPTASSFDGAVTDLSGIEINNECNVPLVTFSASNQEGDISIGKIDDGCNDDCESFYPADLLSFAWQIVRGMNYLSGKGLVHRDLAARNVLVGHGKALKIADFGLMRQVYHEVYEVKTQKRLPVKWMAPESIYEEIFTSKSDVWSFGVIMWEIATLGGSPYPFVNNAQLIKLLKTGYRMEKPDLCSDECYSVMKDCWKQDPDERPSFQQLLERLEQLMLQEVDYFEFDKLDESKDYYAVQDSKSEETGGSEDTFM</sequence>
<keyword evidence="16" id="KW-0732">Signal</keyword>
<evidence type="ECO:0000256" key="15">
    <source>
        <dbReference type="SAM" id="Phobius"/>
    </source>
</evidence>
<keyword evidence="11" id="KW-1015">Disulfide bond</keyword>
<keyword evidence="5" id="KW-0808">Transferase</keyword>
<dbReference type="PANTHER" id="PTHR24416:SF583">
    <property type="entry name" value="RECEPTOR PROTEIN-TYROSINE KINASE"/>
    <property type="match status" value="1"/>
</dbReference>
<dbReference type="Pfam" id="PF07679">
    <property type="entry name" value="I-set"/>
    <property type="match status" value="1"/>
</dbReference>
<feature type="domain" description="Fibronectin type-III" evidence="20">
    <location>
        <begin position="652"/>
        <end position="755"/>
    </location>
</feature>
<keyword evidence="9 15" id="KW-1133">Transmembrane helix</keyword>